<feature type="domain" description="Knr4/Smi1-like" evidence="1">
    <location>
        <begin position="33"/>
        <end position="118"/>
    </location>
</feature>
<reference evidence="2" key="1">
    <citation type="submission" date="2022-09" db="EMBL/GenBank/DDBJ databases">
        <title>Aureispira anguillicida sp. nov., isolated from Leptocephalus of Japanese eel Anguilla japonica.</title>
        <authorList>
            <person name="Yuasa K."/>
            <person name="Mekata T."/>
            <person name="Ikunari K."/>
        </authorList>
    </citation>
    <scope>NUCLEOTIDE SEQUENCE</scope>
    <source>
        <strain evidence="2">EL160426</strain>
    </source>
</reference>
<proteinExistence type="predicted"/>
<gene>
    <name evidence="2" type="ORF">AsAng_0046970</name>
</gene>
<dbReference type="InterPro" id="IPR001646">
    <property type="entry name" value="5peptide_repeat"/>
</dbReference>
<evidence type="ECO:0000313" key="3">
    <source>
        <dbReference type="Proteomes" id="UP001060919"/>
    </source>
</evidence>
<dbReference type="PANTHER" id="PTHR14136">
    <property type="entry name" value="BTB_POZ DOMAIN-CONTAINING PROTEIN KCTD9"/>
    <property type="match status" value="1"/>
</dbReference>
<dbReference type="InterPro" id="IPR051082">
    <property type="entry name" value="Pentapeptide-BTB/POZ_domain"/>
</dbReference>
<name>A0A915YIS2_9BACT</name>
<dbReference type="AlphaFoldDB" id="A0A915YIS2"/>
<keyword evidence="3" id="KW-1185">Reference proteome</keyword>
<evidence type="ECO:0000259" key="1">
    <source>
        <dbReference type="SMART" id="SM00860"/>
    </source>
</evidence>
<organism evidence="2 3">
    <name type="scientific">Aureispira anguillae</name>
    <dbReference type="NCBI Taxonomy" id="2864201"/>
    <lineage>
        <taxon>Bacteria</taxon>
        <taxon>Pseudomonadati</taxon>
        <taxon>Bacteroidota</taxon>
        <taxon>Saprospiria</taxon>
        <taxon>Saprospirales</taxon>
        <taxon>Saprospiraceae</taxon>
        <taxon>Aureispira</taxon>
    </lineage>
</organism>
<accession>A0A915YIS2</accession>
<dbReference type="Proteomes" id="UP001060919">
    <property type="component" value="Chromosome"/>
</dbReference>
<dbReference type="InterPro" id="IPR018958">
    <property type="entry name" value="Knr4/Smi1-like_dom"/>
</dbReference>
<dbReference type="RefSeq" id="WP_264789180.1">
    <property type="nucleotide sequence ID" value="NZ_AP026867.1"/>
</dbReference>
<dbReference type="SMART" id="SM00860">
    <property type="entry name" value="SMI1_KNR4"/>
    <property type="match status" value="1"/>
</dbReference>
<dbReference type="SUPFAM" id="SSF141571">
    <property type="entry name" value="Pentapeptide repeat-like"/>
    <property type="match status" value="1"/>
</dbReference>
<dbReference type="Gene3D" id="2.160.20.80">
    <property type="entry name" value="E3 ubiquitin-protein ligase SopA"/>
    <property type="match status" value="1"/>
</dbReference>
<evidence type="ECO:0000313" key="2">
    <source>
        <dbReference type="EMBL" id="BDS13934.1"/>
    </source>
</evidence>
<dbReference type="Pfam" id="PF00805">
    <property type="entry name" value="Pentapeptide"/>
    <property type="match status" value="2"/>
</dbReference>
<protein>
    <submittedName>
        <fullName evidence="2">Pentapeptide repeat-containing protein</fullName>
    </submittedName>
</protein>
<dbReference type="KEGG" id="aup:AsAng_0046970"/>
<dbReference type="PANTHER" id="PTHR14136:SF17">
    <property type="entry name" value="BTB_POZ DOMAIN-CONTAINING PROTEIN KCTD9"/>
    <property type="match status" value="1"/>
</dbReference>
<sequence length="431" mass="49114">MVSKNYIEAFNNLAKELARHSKVELLGYHTFSPLHLQEIEALEAKYNCQLDEAIRTFYTQTNGLQMRWMLKSNPYYQTTKYPPFHRSTAPVAWDYVTDDFEKEDGCVFLLPLEEVLRKVVSPNVEQQDVIIDKKKYSPIDFYAGIRSFDCFSYYCNMALFLRKGQAPLVFLGDEMGTCYLDSRPTNFATYLDFVLASKAVCARRKTFFGQPKGYQEALLEFLPTKLQQHWTLERLVLSQEFALADRLGSSTRHIKSLKMQEKAYHSPVFTREALDETIRAHHEFLNAGGLGGHWQLITIQGRTLGIYKSGAISKGKQAILDMRRIDSEIELQEIYLPYSSWCGVYAKNQDFSDANLIGSLLTDANLERAIFAEATLENVDFSRSNLKGASFMNANLRGADFENCNLTGADFRGAVLTGSQFRGAILKDVLR</sequence>
<dbReference type="EMBL" id="AP026867">
    <property type="protein sequence ID" value="BDS13934.1"/>
    <property type="molecule type" value="Genomic_DNA"/>
</dbReference>